<dbReference type="Proteomes" id="UP000706151">
    <property type="component" value="Unassembled WGS sequence"/>
</dbReference>
<evidence type="ECO:0000256" key="1">
    <source>
        <dbReference type="ARBA" id="ARBA00006525"/>
    </source>
</evidence>
<organism evidence="3 4">
    <name type="scientific">Candidatus Accumulibacter affinis</name>
    <dbReference type="NCBI Taxonomy" id="2954384"/>
    <lineage>
        <taxon>Bacteria</taxon>
        <taxon>Pseudomonadati</taxon>
        <taxon>Pseudomonadota</taxon>
        <taxon>Betaproteobacteria</taxon>
        <taxon>Candidatus Accumulibacter</taxon>
    </lineage>
</organism>
<dbReference type="InterPro" id="IPR003488">
    <property type="entry name" value="DprA"/>
</dbReference>
<dbReference type="SUPFAM" id="SSF102405">
    <property type="entry name" value="MCP/YpsA-like"/>
    <property type="match status" value="1"/>
</dbReference>
<sequence length="408" mass="43644">MTQKEYEALTRWLLERKLRPADLLNADSSLLAELVQAKLDHARVGALLSRGTALALAMERWIRSGLWILSRSDSAYPKRLKRKLGQSAPPLLYGAGDAGLLDNGGVAIVGSRDVSESGLRFTQDLALACVRDGMGVVSGGAKGVDAAAMQACGEAGGIVIGILAADLLRSTVNRQNRQGIHSGQLVLISPFNPEAGFNAGSAMARNRYIYALADFAVVVDSAEGEGGTWAGAVENIRYEWTPLFVRDPGDKPGNRALIARGGRSFAYSFETRESIKEYLAPNDAVAASATLDLVSTEAPVQVGELAMVEAVEIPESLVDEKPTGDQLAPLPAESEPINTAPLDLFPVFLQRLIVFLGSASRTEEEIRIALGLERSQVKVWLAAAVSGEHVEKLKKPVVYALPKQKSLC</sequence>
<protein>
    <submittedName>
        <fullName evidence="3">DNA-protecting protein DprA</fullName>
    </submittedName>
</protein>
<dbReference type="Gene3D" id="3.40.50.450">
    <property type="match status" value="1"/>
</dbReference>
<dbReference type="EMBL" id="JADJOT010000006">
    <property type="protein sequence ID" value="MBK7953688.1"/>
    <property type="molecule type" value="Genomic_DNA"/>
</dbReference>
<dbReference type="PANTHER" id="PTHR43022:SF1">
    <property type="entry name" value="PROTEIN SMF"/>
    <property type="match status" value="1"/>
</dbReference>
<dbReference type="AlphaFoldDB" id="A0A935TA29"/>
<feature type="domain" description="Smf/DprA SLOG" evidence="2">
    <location>
        <begin position="68"/>
        <end position="228"/>
    </location>
</feature>
<accession>A0A935TA29</accession>
<reference evidence="3 4" key="1">
    <citation type="submission" date="2020-10" db="EMBL/GenBank/DDBJ databases">
        <title>Connecting structure to function with the recovery of over 1000 high-quality activated sludge metagenome-assembled genomes encoding full-length rRNA genes using long-read sequencing.</title>
        <authorList>
            <person name="Singleton C.M."/>
            <person name="Petriglieri F."/>
            <person name="Kristensen J.M."/>
            <person name="Kirkegaard R.H."/>
            <person name="Michaelsen T.Y."/>
            <person name="Andersen M.H."/>
            <person name="Karst S.M."/>
            <person name="Dueholm M.S."/>
            <person name="Nielsen P.H."/>
            <person name="Albertsen M."/>
        </authorList>
    </citation>
    <scope>NUCLEOTIDE SEQUENCE [LARGE SCALE GENOMIC DNA]</scope>
    <source>
        <strain evidence="3">Fred_18-Q3-R57-64_BAT3C.720</strain>
    </source>
</reference>
<name>A0A935TA29_9PROT</name>
<gene>
    <name evidence="3" type="ORF">IPK02_06795</name>
</gene>
<proteinExistence type="inferred from homology"/>
<evidence type="ECO:0000313" key="3">
    <source>
        <dbReference type="EMBL" id="MBK7953688.1"/>
    </source>
</evidence>
<dbReference type="InterPro" id="IPR057666">
    <property type="entry name" value="DrpA_SLOG"/>
</dbReference>
<dbReference type="GO" id="GO:0009294">
    <property type="term" value="P:DNA-mediated transformation"/>
    <property type="evidence" value="ECO:0007669"/>
    <property type="project" value="InterPro"/>
</dbReference>
<evidence type="ECO:0000259" key="2">
    <source>
        <dbReference type="Pfam" id="PF02481"/>
    </source>
</evidence>
<evidence type="ECO:0000313" key="4">
    <source>
        <dbReference type="Proteomes" id="UP000706151"/>
    </source>
</evidence>
<dbReference type="PANTHER" id="PTHR43022">
    <property type="entry name" value="PROTEIN SMF"/>
    <property type="match status" value="1"/>
</dbReference>
<dbReference type="Pfam" id="PF02481">
    <property type="entry name" value="DNA_processg_A"/>
    <property type="match status" value="1"/>
</dbReference>
<comment type="similarity">
    <text evidence="1">Belongs to the DprA/Smf family.</text>
</comment>
<comment type="caution">
    <text evidence="3">The sequence shown here is derived from an EMBL/GenBank/DDBJ whole genome shotgun (WGS) entry which is preliminary data.</text>
</comment>